<evidence type="ECO:0000313" key="3">
    <source>
        <dbReference type="Proteomes" id="UP000248044"/>
    </source>
</evidence>
<dbReference type="KEGG" id="abri:DFR85_05870"/>
<reference evidence="2 3" key="1">
    <citation type="submission" date="2018-05" db="EMBL/GenBank/DDBJ databases">
        <title>Complete Genome Sequences of Extremely Thermoacidophilic, Metal-Mobilizing Type-Strain Members of the Archaeal Family Sulfolobaceae: Acidianus brierleyi DSM-1651T, Acidianus sulfidivorans DSM-18786T, Metallosphaera hakonensis DSM-7519T, and Metallosphaera prunae DSM-10039T.</title>
        <authorList>
            <person name="Counts J.A."/>
            <person name="Kelly R.M."/>
        </authorList>
    </citation>
    <scope>NUCLEOTIDE SEQUENCE [LARGE SCALE GENOMIC DNA]</scope>
    <source>
        <strain evidence="2 3">DSM 1651</strain>
    </source>
</reference>
<dbReference type="Gene3D" id="1.10.1220.10">
    <property type="entry name" value="Met repressor-like"/>
    <property type="match status" value="1"/>
</dbReference>
<dbReference type="GO" id="GO:0006355">
    <property type="term" value="P:regulation of DNA-templated transcription"/>
    <property type="evidence" value="ECO:0007669"/>
    <property type="project" value="InterPro"/>
</dbReference>
<sequence>MDSVKKVGEGTYELELNSTVTISFKLEDELLGKVDDMVRRLGYTNRSDFIREAIIEYIKYNKNKGTK</sequence>
<gene>
    <name evidence="2" type="ORF">DFR85_05870</name>
</gene>
<dbReference type="CDD" id="cd22231">
    <property type="entry name" value="RHH_NikR_HicB-like"/>
    <property type="match status" value="1"/>
</dbReference>
<dbReference type="OrthoDB" id="25654at2157"/>
<dbReference type="Proteomes" id="UP000248044">
    <property type="component" value="Chromosome"/>
</dbReference>
<feature type="domain" description="Ribbon-helix-helix protein CopG" evidence="1">
    <location>
        <begin position="21"/>
        <end position="59"/>
    </location>
</feature>
<evidence type="ECO:0000313" key="2">
    <source>
        <dbReference type="EMBL" id="AWR95922.1"/>
    </source>
</evidence>
<organism evidence="2 3">
    <name type="scientific">Acidianus brierleyi</name>
    <dbReference type="NCBI Taxonomy" id="41673"/>
    <lineage>
        <taxon>Archaea</taxon>
        <taxon>Thermoproteota</taxon>
        <taxon>Thermoprotei</taxon>
        <taxon>Sulfolobales</taxon>
        <taxon>Sulfolobaceae</taxon>
        <taxon>Acidianus</taxon>
    </lineage>
</organism>
<dbReference type="InterPro" id="IPR013321">
    <property type="entry name" value="Arc_rbn_hlx_hlx"/>
</dbReference>
<accession>A0A2U9IIQ3</accession>
<evidence type="ECO:0000259" key="1">
    <source>
        <dbReference type="Pfam" id="PF01402"/>
    </source>
</evidence>
<name>A0A2U9IIQ3_9CREN</name>
<proteinExistence type="predicted"/>
<dbReference type="SUPFAM" id="SSF47598">
    <property type="entry name" value="Ribbon-helix-helix"/>
    <property type="match status" value="1"/>
</dbReference>
<protein>
    <submittedName>
        <fullName evidence="2">CopG family transcriptional regulator</fullName>
    </submittedName>
</protein>
<dbReference type="RefSeq" id="WP_110271800.1">
    <property type="nucleotide sequence ID" value="NZ_CP029289.2"/>
</dbReference>
<dbReference type="GeneID" id="36831664"/>
<dbReference type="InterPro" id="IPR010985">
    <property type="entry name" value="Ribbon_hlx_hlx"/>
</dbReference>
<dbReference type="EMBL" id="CP029289">
    <property type="protein sequence ID" value="AWR95922.1"/>
    <property type="molecule type" value="Genomic_DNA"/>
</dbReference>
<dbReference type="AlphaFoldDB" id="A0A2U9IIQ3"/>
<dbReference type="InterPro" id="IPR002145">
    <property type="entry name" value="CopG"/>
</dbReference>
<dbReference type="Pfam" id="PF01402">
    <property type="entry name" value="RHH_1"/>
    <property type="match status" value="1"/>
</dbReference>
<keyword evidence="3" id="KW-1185">Reference proteome</keyword>